<dbReference type="GO" id="GO:0000155">
    <property type="term" value="F:phosphorelay sensor kinase activity"/>
    <property type="evidence" value="ECO:0007669"/>
    <property type="project" value="InterPro"/>
</dbReference>
<dbReference type="InterPro" id="IPR050482">
    <property type="entry name" value="Sensor_HK_TwoCompSys"/>
</dbReference>
<evidence type="ECO:0000256" key="8">
    <source>
        <dbReference type="ARBA" id="ARBA00023012"/>
    </source>
</evidence>
<dbReference type="GO" id="GO:0016020">
    <property type="term" value="C:membrane"/>
    <property type="evidence" value="ECO:0007669"/>
    <property type="project" value="InterPro"/>
</dbReference>
<comment type="caution">
    <text evidence="11">The sequence shown here is derived from an EMBL/GenBank/DDBJ whole genome shotgun (WGS) entry which is preliminary data.</text>
</comment>
<accession>A0AAJ1UAE3</accession>
<dbReference type="RefSeq" id="WP_307204191.1">
    <property type="nucleotide sequence ID" value="NZ_JAUTAN010000001.1"/>
</dbReference>
<dbReference type="AlphaFoldDB" id="A0AAJ1UAE3"/>
<sequence>MEGAPGVPRPPAGVRARIEDKALRHGLAAPWWIGTTAVLAQVAAALVALAQRDALLSPALLAVAVVAAPFVVQAHVHAWVPAWVDLAAGLVGAAWIAALPVVATGLADFLPVSLAFLVAHVTAATSARVGAVAAASAIGVAVVLPGPLLGTSADPGGAVVGVLEVCLGAVIGYWFRTQMRALAAERAARSQEAERAALAERQRIAREIHDLVAHSLSVTVLHVAGARQVLLDGVADAAEGRPAALDEATREACEALADAEEVGRRAMADIRRTVGLLARGDGEGRHALPDARDLPALVAQVRAAGLPVEAAVEGDLAAVPPALGLGLYRVLQESLANAARHAPGAPVQVEVDVRRGARLRVVNEVLPGAVPGTDGSGTDGMAARVAGLGGTLRAGRRREGGVVRWVVEAEVAR</sequence>
<dbReference type="PANTHER" id="PTHR24421">
    <property type="entry name" value="NITRATE/NITRITE SENSOR PROTEIN NARX-RELATED"/>
    <property type="match status" value="1"/>
</dbReference>
<dbReference type="GO" id="GO:0046983">
    <property type="term" value="F:protein dimerization activity"/>
    <property type="evidence" value="ECO:0007669"/>
    <property type="project" value="InterPro"/>
</dbReference>
<evidence type="ECO:0000256" key="3">
    <source>
        <dbReference type="ARBA" id="ARBA00022553"/>
    </source>
</evidence>
<dbReference type="InterPro" id="IPR036890">
    <property type="entry name" value="HATPase_C_sf"/>
</dbReference>
<evidence type="ECO:0000259" key="10">
    <source>
        <dbReference type="Pfam" id="PF07730"/>
    </source>
</evidence>
<dbReference type="InterPro" id="IPR011712">
    <property type="entry name" value="Sig_transdc_His_kin_sub3_dim/P"/>
</dbReference>
<keyword evidence="9" id="KW-0812">Transmembrane</keyword>
<keyword evidence="9" id="KW-1133">Transmembrane helix</keyword>
<keyword evidence="8" id="KW-0902">Two-component regulatory system</keyword>
<proteinExistence type="predicted"/>
<gene>
    <name evidence="11" type="ORF">QE405_003766</name>
</gene>
<dbReference type="GO" id="GO:0005524">
    <property type="term" value="F:ATP binding"/>
    <property type="evidence" value="ECO:0007669"/>
    <property type="project" value="UniProtKB-KW"/>
</dbReference>
<reference evidence="11" key="1">
    <citation type="submission" date="2023-07" db="EMBL/GenBank/DDBJ databases">
        <title>Functional and genomic diversity of the sorghum phyllosphere microbiome.</title>
        <authorList>
            <person name="Shade A."/>
        </authorList>
    </citation>
    <scope>NUCLEOTIDE SEQUENCE</scope>
    <source>
        <strain evidence="11">SORGH_AS_1067</strain>
    </source>
</reference>
<feature type="transmembrane region" description="Helical" evidence="9">
    <location>
        <begin position="92"/>
        <end position="117"/>
    </location>
</feature>
<dbReference type="Proteomes" id="UP001239215">
    <property type="component" value="Unassembled WGS sequence"/>
</dbReference>
<dbReference type="SUPFAM" id="SSF55874">
    <property type="entry name" value="ATPase domain of HSP90 chaperone/DNA topoisomerase II/histidine kinase"/>
    <property type="match status" value="1"/>
</dbReference>
<feature type="domain" description="Signal transduction histidine kinase subgroup 3 dimerisation and phosphoacceptor" evidence="10">
    <location>
        <begin position="200"/>
        <end position="278"/>
    </location>
</feature>
<keyword evidence="4" id="KW-0808">Transferase</keyword>
<keyword evidence="6 11" id="KW-0418">Kinase</keyword>
<keyword evidence="9" id="KW-0472">Membrane</keyword>
<evidence type="ECO:0000313" key="12">
    <source>
        <dbReference type="Proteomes" id="UP001239215"/>
    </source>
</evidence>
<keyword evidence="7" id="KW-0067">ATP-binding</keyword>
<protein>
    <recommendedName>
        <fullName evidence="2">histidine kinase</fullName>
        <ecNumber evidence="2">2.7.13.3</ecNumber>
    </recommendedName>
</protein>
<feature type="transmembrane region" description="Helical" evidence="9">
    <location>
        <begin position="129"/>
        <end position="150"/>
    </location>
</feature>
<dbReference type="EMBL" id="JAUTAN010000001">
    <property type="protein sequence ID" value="MDQ1106482.1"/>
    <property type="molecule type" value="Genomic_DNA"/>
</dbReference>
<evidence type="ECO:0000256" key="6">
    <source>
        <dbReference type="ARBA" id="ARBA00022777"/>
    </source>
</evidence>
<evidence type="ECO:0000256" key="2">
    <source>
        <dbReference type="ARBA" id="ARBA00012438"/>
    </source>
</evidence>
<evidence type="ECO:0000256" key="5">
    <source>
        <dbReference type="ARBA" id="ARBA00022741"/>
    </source>
</evidence>
<dbReference type="Gene3D" id="1.20.5.1930">
    <property type="match status" value="1"/>
</dbReference>
<evidence type="ECO:0000313" key="11">
    <source>
        <dbReference type="EMBL" id="MDQ1106482.1"/>
    </source>
</evidence>
<feature type="transmembrane region" description="Helical" evidence="9">
    <location>
        <begin position="31"/>
        <end position="50"/>
    </location>
</feature>
<dbReference type="CDD" id="cd16917">
    <property type="entry name" value="HATPase_UhpB-NarQ-NarX-like"/>
    <property type="match status" value="1"/>
</dbReference>
<comment type="catalytic activity">
    <reaction evidence="1">
        <text>ATP + protein L-histidine = ADP + protein N-phospho-L-histidine.</text>
        <dbReference type="EC" id="2.7.13.3"/>
    </reaction>
</comment>
<keyword evidence="5" id="KW-0547">Nucleotide-binding</keyword>
<organism evidence="11 12">
    <name type="scientific">Nocardioides zeae</name>
    <dbReference type="NCBI Taxonomy" id="1457234"/>
    <lineage>
        <taxon>Bacteria</taxon>
        <taxon>Bacillati</taxon>
        <taxon>Actinomycetota</taxon>
        <taxon>Actinomycetes</taxon>
        <taxon>Propionibacteriales</taxon>
        <taxon>Nocardioidaceae</taxon>
        <taxon>Nocardioides</taxon>
    </lineage>
</organism>
<dbReference type="EC" id="2.7.13.3" evidence="2"/>
<evidence type="ECO:0000256" key="7">
    <source>
        <dbReference type="ARBA" id="ARBA00022840"/>
    </source>
</evidence>
<name>A0AAJ1UAE3_9ACTN</name>
<feature type="transmembrane region" description="Helical" evidence="9">
    <location>
        <begin position="156"/>
        <end position="175"/>
    </location>
</feature>
<evidence type="ECO:0000256" key="9">
    <source>
        <dbReference type="SAM" id="Phobius"/>
    </source>
</evidence>
<dbReference type="Gene3D" id="3.30.565.10">
    <property type="entry name" value="Histidine kinase-like ATPase, C-terminal domain"/>
    <property type="match status" value="1"/>
</dbReference>
<evidence type="ECO:0000256" key="4">
    <source>
        <dbReference type="ARBA" id="ARBA00022679"/>
    </source>
</evidence>
<evidence type="ECO:0000256" key="1">
    <source>
        <dbReference type="ARBA" id="ARBA00000085"/>
    </source>
</evidence>
<feature type="transmembrane region" description="Helical" evidence="9">
    <location>
        <begin position="59"/>
        <end position="80"/>
    </location>
</feature>
<keyword evidence="3" id="KW-0597">Phosphoprotein</keyword>
<dbReference type="Pfam" id="PF07730">
    <property type="entry name" value="HisKA_3"/>
    <property type="match status" value="1"/>
</dbReference>
<dbReference type="PANTHER" id="PTHR24421:SF10">
    <property type="entry name" value="NITRATE_NITRITE SENSOR PROTEIN NARQ"/>
    <property type="match status" value="1"/>
</dbReference>